<keyword evidence="2" id="KW-0812">Transmembrane</keyword>
<dbReference type="PANTHER" id="PTHR31168">
    <property type="entry name" value="OS02G0292800 PROTEIN"/>
    <property type="match status" value="1"/>
</dbReference>
<dbReference type="Pfam" id="PF04654">
    <property type="entry name" value="DUF599"/>
    <property type="match status" value="1"/>
</dbReference>
<comment type="caution">
    <text evidence="3">The sequence shown here is derived from an EMBL/GenBank/DDBJ whole genome shotgun (WGS) entry which is preliminary data.</text>
</comment>
<feature type="transmembrane region" description="Helical" evidence="2">
    <location>
        <begin position="134"/>
        <end position="158"/>
    </location>
</feature>
<dbReference type="EMBL" id="BDRX01000010">
    <property type="protein sequence ID" value="GBF89446.1"/>
    <property type="molecule type" value="Genomic_DNA"/>
</dbReference>
<organism evidence="3 4">
    <name type="scientific">Raphidocelis subcapitata</name>
    <dbReference type="NCBI Taxonomy" id="307507"/>
    <lineage>
        <taxon>Eukaryota</taxon>
        <taxon>Viridiplantae</taxon>
        <taxon>Chlorophyta</taxon>
        <taxon>core chlorophytes</taxon>
        <taxon>Chlorophyceae</taxon>
        <taxon>CS clade</taxon>
        <taxon>Sphaeropleales</taxon>
        <taxon>Selenastraceae</taxon>
        <taxon>Raphidocelis</taxon>
    </lineage>
</organism>
<feature type="transmembrane region" description="Helical" evidence="2">
    <location>
        <begin position="85"/>
        <end position="103"/>
    </location>
</feature>
<evidence type="ECO:0000313" key="3">
    <source>
        <dbReference type="EMBL" id="GBF89446.1"/>
    </source>
</evidence>
<dbReference type="AlphaFoldDB" id="A0A2V0NPC4"/>
<keyword evidence="4" id="KW-1185">Reference proteome</keyword>
<feature type="transmembrane region" description="Helical" evidence="2">
    <location>
        <begin position="12"/>
        <end position="34"/>
    </location>
</feature>
<dbReference type="OrthoDB" id="512504at2759"/>
<dbReference type="Proteomes" id="UP000247498">
    <property type="component" value="Unassembled WGS sequence"/>
</dbReference>
<protein>
    <submittedName>
        <fullName evidence="3">Uncharacterized protein</fullName>
    </submittedName>
</protein>
<sequence length="283" mass="31450">MVLTKAGMEGILMAVSFGIFGGYHLWLMVLRAQIARLRNKSKRHVKDFFAAGKLGRSIFSETCASDPKEAILAVQQARNAMTASTYLATVSSLLATAGITILLDATKREQIGKLAMRDPSLRNFPGEPLTSPEVVLMLALASLYSSFMFFAQSVRLYVHWGYYVRTVSSPFNADTIHIDDVRLVVIRAGMAFTIGMRLFFLFIMLIVWSGGITWMLMASVLITAFLWYFDTFDDMTEREERVQEAREEQLEQISRLERGETLARTSAAGAAAAKAASDGGHLH</sequence>
<feature type="coiled-coil region" evidence="1">
    <location>
        <begin position="232"/>
        <end position="259"/>
    </location>
</feature>
<feature type="transmembrane region" description="Helical" evidence="2">
    <location>
        <begin position="212"/>
        <end position="229"/>
    </location>
</feature>
<feature type="transmembrane region" description="Helical" evidence="2">
    <location>
        <begin position="184"/>
        <end position="206"/>
    </location>
</feature>
<dbReference type="InParanoid" id="A0A2V0NPC4"/>
<evidence type="ECO:0000256" key="2">
    <source>
        <dbReference type="SAM" id="Phobius"/>
    </source>
</evidence>
<gene>
    <name evidence="3" type="ORF">Rsub_02018</name>
</gene>
<proteinExistence type="predicted"/>
<name>A0A2V0NPC4_9CHLO</name>
<dbReference type="FunCoup" id="A0A2V0NPC4">
    <property type="interactions" value="54"/>
</dbReference>
<keyword evidence="2" id="KW-0472">Membrane</keyword>
<evidence type="ECO:0000313" key="4">
    <source>
        <dbReference type="Proteomes" id="UP000247498"/>
    </source>
</evidence>
<keyword evidence="2" id="KW-1133">Transmembrane helix</keyword>
<reference evidence="3 4" key="1">
    <citation type="journal article" date="2018" name="Sci. Rep.">
        <title>Raphidocelis subcapitata (=Pseudokirchneriella subcapitata) provides an insight into genome evolution and environmental adaptations in the Sphaeropleales.</title>
        <authorList>
            <person name="Suzuki S."/>
            <person name="Yamaguchi H."/>
            <person name="Nakajima N."/>
            <person name="Kawachi M."/>
        </authorList>
    </citation>
    <scope>NUCLEOTIDE SEQUENCE [LARGE SCALE GENOMIC DNA]</scope>
    <source>
        <strain evidence="3 4">NIES-35</strain>
    </source>
</reference>
<accession>A0A2V0NPC4</accession>
<keyword evidence="1" id="KW-0175">Coiled coil</keyword>
<evidence type="ECO:0000256" key="1">
    <source>
        <dbReference type="SAM" id="Coils"/>
    </source>
</evidence>
<dbReference type="PANTHER" id="PTHR31168:SF1">
    <property type="entry name" value="DUF599 FAMILY PROTEIN"/>
    <property type="match status" value="1"/>
</dbReference>
<dbReference type="InterPro" id="IPR006747">
    <property type="entry name" value="DUF599"/>
</dbReference>